<evidence type="ECO:0008006" key="4">
    <source>
        <dbReference type="Google" id="ProtNLM"/>
    </source>
</evidence>
<gene>
    <name evidence="2" type="ORF">SNE35_21290</name>
</gene>
<organism evidence="2 3">
    <name type="scientific">Roseateles agri</name>
    <dbReference type="NCBI Taxonomy" id="3098619"/>
    <lineage>
        <taxon>Bacteria</taxon>
        <taxon>Pseudomonadati</taxon>
        <taxon>Pseudomonadota</taxon>
        <taxon>Betaproteobacteria</taxon>
        <taxon>Burkholderiales</taxon>
        <taxon>Sphaerotilaceae</taxon>
        <taxon>Roseateles</taxon>
    </lineage>
</organism>
<dbReference type="EMBL" id="JAXCLA010000007">
    <property type="protein sequence ID" value="MDY0747056.1"/>
    <property type="molecule type" value="Genomic_DNA"/>
</dbReference>
<dbReference type="Proteomes" id="UP001285263">
    <property type="component" value="Unassembled WGS sequence"/>
</dbReference>
<proteinExistence type="predicted"/>
<reference evidence="2 3" key="1">
    <citation type="submission" date="2023-11" db="EMBL/GenBank/DDBJ databases">
        <title>Paucibacter sp. nov., isolated from fresh soil in Korea.</title>
        <authorList>
            <person name="Le N.T.T."/>
        </authorList>
    </citation>
    <scope>NUCLEOTIDE SEQUENCE [LARGE SCALE GENOMIC DNA]</scope>
    <source>
        <strain evidence="2 3">R3-3</strain>
    </source>
</reference>
<keyword evidence="3" id="KW-1185">Reference proteome</keyword>
<name>A0ABU5DL66_9BURK</name>
<feature type="region of interest" description="Disordered" evidence="1">
    <location>
        <begin position="54"/>
        <end position="73"/>
    </location>
</feature>
<sequence length="73" mass="8038">MGIVVSLKRHGACKALRWSEAETRYVCGLMARGGMFRGLLRRIVGRWIAAGQGCDSSLEPHSMDRSSNDGRSE</sequence>
<comment type="caution">
    <text evidence="2">The sequence shown here is derived from an EMBL/GenBank/DDBJ whole genome shotgun (WGS) entry which is preliminary data.</text>
</comment>
<evidence type="ECO:0000313" key="2">
    <source>
        <dbReference type="EMBL" id="MDY0747056.1"/>
    </source>
</evidence>
<feature type="compositionally biased region" description="Basic and acidic residues" evidence="1">
    <location>
        <begin position="61"/>
        <end position="73"/>
    </location>
</feature>
<protein>
    <recommendedName>
        <fullName evidence="4">Transposase</fullName>
    </recommendedName>
</protein>
<evidence type="ECO:0000256" key="1">
    <source>
        <dbReference type="SAM" id="MobiDB-lite"/>
    </source>
</evidence>
<accession>A0ABU5DL66</accession>
<evidence type="ECO:0000313" key="3">
    <source>
        <dbReference type="Proteomes" id="UP001285263"/>
    </source>
</evidence>